<feature type="compositionally biased region" description="Polar residues" evidence="1">
    <location>
        <begin position="685"/>
        <end position="694"/>
    </location>
</feature>
<feature type="transmembrane region" description="Helical" evidence="2">
    <location>
        <begin position="606"/>
        <end position="629"/>
    </location>
</feature>
<proteinExistence type="predicted"/>
<comment type="caution">
    <text evidence="3">The sequence shown here is derived from an EMBL/GenBank/DDBJ whole genome shotgun (WGS) entry which is preliminary data.</text>
</comment>
<evidence type="ECO:0000256" key="1">
    <source>
        <dbReference type="SAM" id="MobiDB-lite"/>
    </source>
</evidence>
<feature type="region of interest" description="Disordered" evidence="1">
    <location>
        <begin position="676"/>
        <end position="713"/>
    </location>
</feature>
<keyword evidence="2" id="KW-0812">Transmembrane</keyword>
<accession>A0ABR2ZL09</accession>
<reference evidence="3 4" key="1">
    <citation type="submission" date="2024-05" db="EMBL/GenBank/DDBJ databases">
        <title>A draft genome resource for the thread blight pathogen Marasmius tenuissimus strain MS-2.</title>
        <authorList>
            <person name="Yulfo-Soto G.E."/>
            <person name="Baruah I.K."/>
            <person name="Amoako-Attah I."/>
            <person name="Bukari Y."/>
            <person name="Meinhardt L.W."/>
            <person name="Bailey B.A."/>
            <person name="Cohen S.P."/>
        </authorList>
    </citation>
    <scope>NUCLEOTIDE SEQUENCE [LARGE SCALE GENOMIC DNA]</scope>
    <source>
        <strain evidence="3 4">MS-2</strain>
    </source>
</reference>
<protein>
    <submittedName>
        <fullName evidence="3">Uncharacterized protein</fullName>
    </submittedName>
</protein>
<keyword evidence="2" id="KW-0472">Membrane</keyword>
<organism evidence="3 4">
    <name type="scientific">Marasmius tenuissimus</name>
    <dbReference type="NCBI Taxonomy" id="585030"/>
    <lineage>
        <taxon>Eukaryota</taxon>
        <taxon>Fungi</taxon>
        <taxon>Dikarya</taxon>
        <taxon>Basidiomycota</taxon>
        <taxon>Agaricomycotina</taxon>
        <taxon>Agaricomycetes</taxon>
        <taxon>Agaricomycetidae</taxon>
        <taxon>Agaricales</taxon>
        <taxon>Marasmiineae</taxon>
        <taxon>Marasmiaceae</taxon>
        <taxon>Marasmius</taxon>
    </lineage>
</organism>
<gene>
    <name evidence="3" type="ORF">AAF712_011209</name>
</gene>
<name>A0ABR2ZL09_9AGAR</name>
<evidence type="ECO:0000313" key="3">
    <source>
        <dbReference type="EMBL" id="KAL0061925.1"/>
    </source>
</evidence>
<evidence type="ECO:0000256" key="2">
    <source>
        <dbReference type="SAM" id="Phobius"/>
    </source>
</evidence>
<feature type="transmembrane region" description="Helical" evidence="2">
    <location>
        <begin position="85"/>
        <end position="109"/>
    </location>
</feature>
<sequence>MIVITSLTVGEITFILRAIIQIFSYGGLFLLGYIVYASTPQIASLKTHDVLNRVVGKGTATKETIKWIFSSLRGRTGDPVVAKRLVISLSLLTIYSLLVALSDIGFLGFHTCNVSGGTFYDYPMSVHDSDSARSALNAALVNGSDPNIIKISRCDATQTEDKGDFTLQVCTSWHNTTLGDPHAFAGINNTDSDMLLPRFLRHSNHTQAATFDLNIYRVLPLPQLVTTPVIMNGLVAEPRDSGVRVVFGVPNLNPGHSAGLQKSMAMEVEVGCMSLGMFSSHIDGAPLGGIDYFATEPDKQKYSGPEILRDVLHQTVNEVRDYYSPFYKPEASDGFRLGINKSSASFSDVPTIKPSYLPTRDGSLSSAEVQRWMMGNCTERMRKKLGLDQTEYMTSNSDKYSSMCNLFAVTGPSSTDDGDYIYLSTKILCASSTQVNMVSGTAMKDRQGAVTLNVTRLPSDLHQVRADYFDIVHNGENTTFPIMDPVLRYTLSDNPDGQTSHYIYQNANFMDIPNRGTGSPGNAISRIGTIIMDIGRLTTTDFNYVQVLNDQNFTTDPKTVTRWAGRFGASLALNSLVYNGYVAQDAQPILVTDLDGKVATCYRTPYAISFLPLVLAAIVIIAWIVMLLVGHGLDGTKQLEELYGGLRPYWGVVCPTTAAQSAILSWENHPGPHLALVPPHHPISENESTGTAARQLSRVPDPLSPLPSKSSYA</sequence>
<feature type="transmembrane region" description="Helical" evidence="2">
    <location>
        <begin position="12"/>
        <end position="36"/>
    </location>
</feature>
<keyword evidence="4" id="KW-1185">Reference proteome</keyword>
<keyword evidence="2" id="KW-1133">Transmembrane helix</keyword>
<evidence type="ECO:0000313" key="4">
    <source>
        <dbReference type="Proteomes" id="UP001437256"/>
    </source>
</evidence>
<dbReference type="EMBL" id="JBBXMP010000119">
    <property type="protein sequence ID" value="KAL0061925.1"/>
    <property type="molecule type" value="Genomic_DNA"/>
</dbReference>
<dbReference type="Proteomes" id="UP001437256">
    <property type="component" value="Unassembled WGS sequence"/>
</dbReference>